<protein>
    <submittedName>
        <fullName evidence="1">Uncharacterized protein</fullName>
    </submittedName>
</protein>
<dbReference type="GeneID" id="41321889"/>
<dbReference type="RefSeq" id="WP_048097820.1">
    <property type="nucleotide sequence ID" value="NZ_CAYASN010000005.1"/>
</dbReference>
<sequence>MTMKSTDLLPGEKEFAICTYILQSYAGLTFNEATTYLWVYHFNLGEATINKSRQAIYSIKKKALKKISECKAPVLEMIKPYVESAPYLWVD</sequence>
<reference evidence="1 2" key="1">
    <citation type="submission" date="2016-10" db="EMBL/GenBank/DDBJ databases">
        <title>Complete genome of the TMA-utilizing, human hosted archaeon Methanomethylophilus alvus Gen. nov, sp. nov., strain Mx-05, derived from a pure culture.</title>
        <authorList>
            <person name="Brugere J.-F."/>
            <person name="Ben Hania W."/>
            <person name="Chaudhary P.P."/>
            <person name="Gaci N."/>
            <person name="Borrel G."/>
            <person name="Cao Van Tuat L."/>
            <person name="Fardeau M.-L."/>
            <person name="Harris H.M.B."/>
            <person name="O'Toole P.W."/>
            <person name="Ollivier B."/>
        </authorList>
    </citation>
    <scope>NUCLEOTIDE SEQUENCE [LARGE SCALE GENOMIC DNA]</scope>
    <source>
        <strain evidence="1 2">Mx-05</strain>
    </source>
</reference>
<proteinExistence type="predicted"/>
<accession>A0A3G3IHB1</accession>
<gene>
    <name evidence="1" type="ORF">BKD89_05435</name>
</gene>
<dbReference type="EMBL" id="CP017686">
    <property type="protein sequence ID" value="AYQ55243.1"/>
    <property type="molecule type" value="Genomic_DNA"/>
</dbReference>
<name>A0A3G3IHB1_9ARCH</name>
<evidence type="ECO:0000313" key="2">
    <source>
        <dbReference type="Proteomes" id="UP000273278"/>
    </source>
</evidence>
<dbReference type="AlphaFoldDB" id="A0A3G3IHB1"/>
<evidence type="ECO:0000313" key="1">
    <source>
        <dbReference type="EMBL" id="AYQ55243.1"/>
    </source>
</evidence>
<organism evidence="1 2">
    <name type="scientific">Methanomethylophilus alvi</name>
    <dbReference type="NCBI Taxonomy" id="1291540"/>
    <lineage>
        <taxon>Archaea</taxon>
        <taxon>Methanobacteriati</taxon>
        <taxon>Thermoplasmatota</taxon>
        <taxon>Thermoplasmata</taxon>
        <taxon>Methanomassiliicoccales</taxon>
        <taxon>Methanomethylophilaceae</taxon>
        <taxon>Methanomethylophilus</taxon>
    </lineage>
</organism>
<dbReference type="Proteomes" id="UP000273278">
    <property type="component" value="Chromosome"/>
</dbReference>